<dbReference type="SUPFAM" id="SSF51161">
    <property type="entry name" value="Trimeric LpxA-like enzymes"/>
    <property type="match status" value="1"/>
</dbReference>
<dbReference type="RefSeq" id="WP_116185968.1">
    <property type="nucleotide sequence ID" value="NZ_QTJX01000009.1"/>
</dbReference>
<evidence type="ECO:0000256" key="1">
    <source>
        <dbReference type="ARBA" id="ARBA00007274"/>
    </source>
</evidence>
<accession>A0A371JKX7</accession>
<feature type="active site" description="Proton acceptor" evidence="2">
    <location>
        <position position="142"/>
    </location>
</feature>
<sequence>MRKVVILGTGGAASEVTFYIEDHNTKVDQQNQITIVGYLDQNDDLWKKYDYSAPWLGSIESYEPDSEVEILIAIGNVSVRRKMINILLEKGLTIGSFIHESVIMPKNLNIGVGNIVFPFCILEKHANIGNYNFITSYSFISHDCELGDNNFFSAAGIAGSVKVGNDNYFGIKSVVIPGKTIGNNNTVQAGMVVDKNVKDDTTIFYRYKEQVLAIPKVN</sequence>
<reference evidence="5 6" key="1">
    <citation type="submission" date="2018-08" db="EMBL/GenBank/DDBJ databases">
        <title>Muricauda nanhaiensis sp. nov., isolated from seawater of the South China Sea.</title>
        <authorList>
            <person name="Dang Y."/>
        </authorList>
    </citation>
    <scope>NUCLEOTIDE SEQUENCE [LARGE SCALE GENOMIC DNA]</scope>
    <source>
        <strain evidence="5 6">SM1704</strain>
    </source>
</reference>
<dbReference type="PANTHER" id="PTHR43300">
    <property type="entry name" value="ACETYLTRANSFERASE"/>
    <property type="match status" value="1"/>
</dbReference>
<dbReference type="Gene3D" id="3.40.50.20">
    <property type="match status" value="1"/>
</dbReference>
<keyword evidence="6" id="KW-1185">Reference proteome</keyword>
<name>A0A371JKX7_9FLAO</name>
<feature type="binding site" evidence="3">
    <location>
        <position position="171"/>
    </location>
    <ligand>
        <name>acetyl-CoA</name>
        <dbReference type="ChEBI" id="CHEBI:57288"/>
    </ligand>
</feature>
<comment type="similarity">
    <text evidence="1">Belongs to the transferase hexapeptide repeat family.</text>
</comment>
<evidence type="ECO:0000256" key="2">
    <source>
        <dbReference type="PIRSR" id="PIRSR620019-1"/>
    </source>
</evidence>
<proteinExistence type="inferred from homology"/>
<evidence type="ECO:0000256" key="3">
    <source>
        <dbReference type="PIRSR" id="PIRSR620019-2"/>
    </source>
</evidence>
<dbReference type="CDD" id="cd03360">
    <property type="entry name" value="LbH_AT_putative"/>
    <property type="match status" value="1"/>
</dbReference>
<evidence type="ECO:0000313" key="5">
    <source>
        <dbReference type="EMBL" id="RDY57581.1"/>
    </source>
</evidence>
<dbReference type="Gene3D" id="2.160.10.10">
    <property type="entry name" value="Hexapeptide repeat proteins"/>
    <property type="match status" value="1"/>
</dbReference>
<dbReference type="AlphaFoldDB" id="A0A371JKX7"/>
<dbReference type="InterPro" id="IPR020019">
    <property type="entry name" value="AcTrfase_PglD-like"/>
</dbReference>
<evidence type="ECO:0000313" key="6">
    <source>
        <dbReference type="Proteomes" id="UP000261828"/>
    </source>
</evidence>
<evidence type="ECO:0000259" key="4">
    <source>
        <dbReference type="Pfam" id="PF17836"/>
    </source>
</evidence>
<feature type="domain" description="PglD N-terminal" evidence="4">
    <location>
        <begin position="3"/>
        <end position="85"/>
    </location>
</feature>
<comment type="caution">
    <text evidence="5">The sequence shown here is derived from an EMBL/GenBank/DDBJ whole genome shotgun (WGS) entry which is preliminary data.</text>
</comment>
<dbReference type="OrthoDB" id="708224at2"/>
<dbReference type="PANTHER" id="PTHR43300:SF7">
    <property type="entry name" value="UDP-N-ACETYLBACILLOSAMINE N-ACETYLTRANSFERASE"/>
    <property type="match status" value="1"/>
</dbReference>
<protein>
    <recommendedName>
        <fullName evidence="4">PglD N-terminal domain-containing protein</fullName>
    </recommendedName>
</protein>
<dbReference type="InterPro" id="IPR041561">
    <property type="entry name" value="PglD_N"/>
</dbReference>
<dbReference type="InterPro" id="IPR011004">
    <property type="entry name" value="Trimer_LpxA-like_sf"/>
</dbReference>
<dbReference type="Proteomes" id="UP000261828">
    <property type="component" value="Unassembled WGS sequence"/>
</dbReference>
<feature type="binding site" evidence="3">
    <location>
        <position position="75"/>
    </location>
    <ligand>
        <name>substrate</name>
    </ligand>
</feature>
<dbReference type="InterPro" id="IPR050179">
    <property type="entry name" value="Trans_hexapeptide_repeat"/>
</dbReference>
<feature type="site" description="Increases basicity of active site His" evidence="2">
    <location>
        <position position="143"/>
    </location>
</feature>
<organism evidence="5 6">
    <name type="scientific">Flagellimonas nanhaiensis</name>
    <dbReference type="NCBI Taxonomy" id="2292706"/>
    <lineage>
        <taxon>Bacteria</taxon>
        <taxon>Pseudomonadati</taxon>
        <taxon>Bacteroidota</taxon>
        <taxon>Flavobacteriia</taxon>
        <taxon>Flavobacteriales</taxon>
        <taxon>Flavobacteriaceae</taxon>
        <taxon>Flagellimonas</taxon>
    </lineage>
</organism>
<dbReference type="EMBL" id="QTJX01000009">
    <property type="protein sequence ID" value="RDY57581.1"/>
    <property type="molecule type" value="Genomic_DNA"/>
</dbReference>
<dbReference type="Pfam" id="PF17836">
    <property type="entry name" value="PglD_N"/>
    <property type="match status" value="1"/>
</dbReference>
<gene>
    <name evidence="5" type="ORF">DX873_18410</name>
</gene>